<dbReference type="Proteomes" id="UP000655759">
    <property type="component" value="Unassembled WGS sequence"/>
</dbReference>
<evidence type="ECO:0000313" key="1">
    <source>
        <dbReference type="EMBL" id="CAE6498137.1"/>
    </source>
</evidence>
<dbReference type="Gene3D" id="3.40.1440.10">
    <property type="entry name" value="GIY-YIG endonuclease"/>
    <property type="match status" value="1"/>
</dbReference>
<dbReference type="InterPro" id="IPR035901">
    <property type="entry name" value="GIY-YIG_endonuc_sf"/>
</dbReference>
<gene>
    <name evidence="1" type="ORF">NUZ5A_50753</name>
</gene>
<evidence type="ECO:0000313" key="2">
    <source>
        <dbReference type="Proteomes" id="UP000655759"/>
    </source>
</evidence>
<protein>
    <recommendedName>
        <fullName evidence="3">GIY-YIG domain-containing protein</fullName>
    </recommendedName>
</protein>
<accession>A0A812F844</accession>
<comment type="caution">
    <text evidence="1">The sequence shown here is derived from an EMBL/GenBank/DDBJ whole genome shotgun (WGS) entry which is preliminary data.</text>
</comment>
<name>A0A812F844_9ARCH</name>
<evidence type="ECO:0008006" key="3">
    <source>
        <dbReference type="Google" id="ProtNLM"/>
    </source>
</evidence>
<dbReference type="AlphaFoldDB" id="A0A812F844"/>
<sequence length="95" mass="10639">MSTELAWSDWLDFSQEQISMVPESSGVYMMHAAMKILYIGGSSNIKGSVSELASKECTCNAKRFKYAKTADYKQEAGRLIQEYKQKHGGSMPICM</sequence>
<organism evidence="1 2">
    <name type="scientific">Candidatus Nitrosotenuis uzonensis</name>
    <dbReference type="NCBI Taxonomy" id="1407055"/>
    <lineage>
        <taxon>Archaea</taxon>
        <taxon>Nitrososphaerota</taxon>
        <taxon>Candidatus Nitrosotenuis</taxon>
    </lineage>
</organism>
<dbReference type="RefSeq" id="WP_205099909.1">
    <property type="nucleotide sequence ID" value="NZ_CAJNAQ010000005.1"/>
</dbReference>
<reference evidence="1" key="1">
    <citation type="submission" date="2021-02" db="EMBL/GenBank/DDBJ databases">
        <authorList>
            <person name="Han P."/>
        </authorList>
    </citation>
    <scope>NUCLEOTIDE SEQUENCE</scope>
    <source>
        <strain evidence="1">Candidatus Nitrosotenuis uzonensis 5A</strain>
    </source>
</reference>
<proteinExistence type="predicted"/>
<dbReference type="EMBL" id="CAJNAQ010000005">
    <property type="protein sequence ID" value="CAE6498137.1"/>
    <property type="molecule type" value="Genomic_DNA"/>
</dbReference>